<evidence type="ECO:0000313" key="2">
    <source>
        <dbReference type="Proteomes" id="UP000238137"/>
    </source>
</evidence>
<gene>
    <name evidence="1" type="ORF">A7A09_012385</name>
</gene>
<organism evidence="1 2">
    <name type="scientific">Paracoccus methylarcula</name>
    <dbReference type="NCBI Taxonomy" id="72022"/>
    <lineage>
        <taxon>Bacteria</taxon>
        <taxon>Pseudomonadati</taxon>
        <taxon>Pseudomonadota</taxon>
        <taxon>Alphaproteobacteria</taxon>
        <taxon>Rhodobacterales</taxon>
        <taxon>Paracoccaceae</taxon>
        <taxon>Paracoccus</taxon>
    </lineage>
</organism>
<keyword evidence="2" id="KW-1185">Reference proteome</keyword>
<proteinExistence type="predicted"/>
<evidence type="ECO:0000313" key="1">
    <source>
        <dbReference type="EMBL" id="RNF34196.1"/>
    </source>
</evidence>
<protein>
    <submittedName>
        <fullName evidence="1">Uncharacterized protein</fullName>
    </submittedName>
</protein>
<reference evidence="1" key="1">
    <citation type="submission" date="2018-05" db="EMBL/GenBank/DDBJ databases">
        <title>Reclassification of Methylarcula marina and Methylarcula terricola as Paracoccus methylarcula sp.nov., comb.nov. and Paracoccus terricola comb.nov.</title>
        <authorList>
            <person name="Shmareva M.N."/>
            <person name="Doronina N.V."/>
            <person name="Vasilenko O.V."/>
            <person name="Tarlachkov S.V."/>
            <person name="Trotsenko Y.A."/>
        </authorList>
    </citation>
    <scope>NUCLEOTIDE SEQUENCE [LARGE SCALE GENOMIC DNA]</scope>
    <source>
        <strain evidence="1">VKM B-2159</strain>
    </source>
</reference>
<comment type="caution">
    <text evidence="1">The sequence shown here is derived from an EMBL/GenBank/DDBJ whole genome shotgun (WGS) entry which is preliminary data.</text>
</comment>
<name>A0A3R7LHM5_9RHOB</name>
<dbReference type="EMBL" id="PXNQ02000007">
    <property type="protein sequence ID" value="RNF34196.1"/>
    <property type="molecule type" value="Genomic_DNA"/>
</dbReference>
<dbReference type="AlphaFoldDB" id="A0A3R7LHM5"/>
<sequence>MFVRSPDLGEISMPIYNAKGMKLGVNVRYLKEFCPRGEAVRLVGRNPKPDNAGTLHWDHVNDPVLVMGADENILRVVMPMRV</sequence>
<dbReference type="RefSeq" id="WP_106691702.1">
    <property type="nucleotide sequence ID" value="NZ_PXNQ02000007.1"/>
</dbReference>
<accession>A0A3R7LHM5</accession>
<dbReference type="Proteomes" id="UP000238137">
    <property type="component" value="Unassembled WGS sequence"/>
</dbReference>